<protein>
    <submittedName>
        <fullName evidence="1">Uncharacterized protein</fullName>
    </submittedName>
</protein>
<evidence type="ECO:0000313" key="1">
    <source>
        <dbReference type="EMBL" id="KAH8987030.1"/>
    </source>
</evidence>
<name>A0AAD4LFW9_9AGAM</name>
<proteinExistence type="predicted"/>
<dbReference type="Proteomes" id="UP001201163">
    <property type="component" value="Unassembled WGS sequence"/>
</dbReference>
<dbReference type="EMBL" id="JAKELL010000050">
    <property type="protein sequence ID" value="KAH8987030.1"/>
    <property type="molecule type" value="Genomic_DNA"/>
</dbReference>
<organism evidence="1 2">
    <name type="scientific">Lactarius akahatsu</name>
    <dbReference type="NCBI Taxonomy" id="416441"/>
    <lineage>
        <taxon>Eukaryota</taxon>
        <taxon>Fungi</taxon>
        <taxon>Dikarya</taxon>
        <taxon>Basidiomycota</taxon>
        <taxon>Agaricomycotina</taxon>
        <taxon>Agaricomycetes</taxon>
        <taxon>Russulales</taxon>
        <taxon>Russulaceae</taxon>
        <taxon>Lactarius</taxon>
    </lineage>
</organism>
<reference evidence="1" key="1">
    <citation type="submission" date="2022-01" db="EMBL/GenBank/DDBJ databases">
        <title>Comparative genomics reveals a dynamic genome evolution in the ectomycorrhizal milk-cap (Lactarius) mushrooms.</title>
        <authorList>
            <consortium name="DOE Joint Genome Institute"/>
            <person name="Lebreton A."/>
            <person name="Tang N."/>
            <person name="Kuo A."/>
            <person name="LaButti K."/>
            <person name="Drula E."/>
            <person name="Barry K."/>
            <person name="Clum A."/>
            <person name="Lipzen A."/>
            <person name="Mousain D."/>
            <person name="Ng V."/>
            <person name="Wang R."/>
            <person name="Wang X."/>
            <person name="Dai Y."/>
            <person name="Henrissat B."/>
            <person name="Grigoriev I.V."/>
            <person name="Guerin-Laguette A."/>
            <person name="Yu F."/>
            <person name="Martin F.M."/>
        </authorList>
    </citation>
    <scope>NUCLEOTIDE SEQUENCE</scope>
    <source>
        <strain evidence="1">QP</strain>
    </source>
</reference>
<comment type="caution">
    <text evidence="1">The sequence shown here is derived from an EMBL/GenBank/DDBJ whole genome shotgun (WGS) entry which is preliminary data.</text>
</comment>
<gene>
    <name evidence="1" type="ORF">EDB92DRAFT_1205009</name>
</gene>
<accession>A0AAD4LFW9</accession>
<keyword evidence="2" id="KW-1185">Reference proteome</keyword>
<sequence>MVTQLNVEAPRHTPLALQIVFSGSSAPLRNRLFYSVANRCSMAHGSHDSSHPLILKTSTLLMVVLPPSLPLNDLPVYLLLVSRIFASPVCGLAWRKGRMRAIMLSGTKVRVTIWLDMSTAPCLFLWSSCQEAPTPPYTTVVITHMCSTPCSVLPFCSLKCMGSHTADQLSFALMRSLSTSLRAQALPGSAGHATCASSCHCGRRMPLESHTSLLVIDMASSHSPLFPRLCMLASLGKLAHLLQEEIPPSNIVVGSDLAGRDLMPYSFACWSGLSGAGGQKGMDPLQGTS</sequence>
<evidence type="ECO:0000313" key="2">
    <source>
        <dbReference type="Proteomes" id="UP001201163"/>
    </source>
</evidence>
<dbReference type="AlphaFoldDB" id="A0AAD4LFW9"/>